<proteinExistence type="predicted"/>
<dbReference type="GeneTree" id="ENSGT01120000271879"/>
<dbReference type="Pfam" id="PF00078">
    <property type="entry name" value="RVT_1"/>
    <property type="match status" value="1"/>
</dbReference>
<sequence length="481" mass="53683">MINEPTRYLPKALNTGTLIDITLTNLPSKYTSAVFNQDLSDHCLIACIRNGSAVKRPPLITVKRSLKDFSEQAFLIDLAGVSWKDIDLIPSVEDAWIFFLNAFLTILNKHAPFKKCRTRNRYSPWFSPDLTALNQHKNILWRSALASNSPHDMQLFREARNHYTQAVRKDKASFFKQKFASCNTNSKKFWDTVTRTSLPHFSFSQIRSADVLKELQNLDPYKSAGLDNLDPFFLKLSAEIVATPITSLFNLSFVSSEIPKDWKAAAVIPLFKGGDTLDPNCYRPISILPCLSKVFESQVNKQITDHFESHHTFSAMQSGFRAGHGCTSATLKVLNDILTAIDKKHYFAAVFIDLAKAFDSVNHHILIGRLGSLGFSNDCLAWFTNYFSDRVQCVKSEGLLSGPLAVSMGVPQGSILGPTLFSVYINEVALAAGESLIHLYADDTILYTSGPSLDTVLTTLQASFNAIQLSFRVPEFEFLIG</sequence>
<name>A0A8K9VBQ4_ONCMY</name>
<dbReference type="Proteomes" id="UP000694395">
    <property type="component" value="Chromosome 16"/>
</dbReference>
<accession>A0A8K9VBQ4</accession>
<evidence type="ECO:0000259" key="1">
    <source>
        <dbReference type="PROSITE" id="PS50878"/>
    </source>
</evidence>
<dbReference type="InterPro" id="IPR000477">
    <property type="entry name" value="RT_dom"/>
</dbReference>
<protein>
    <recommendedName>
        <fullName evidence="1">Reverse transcriptase domain-containing protein</fullName>
    </recommendedName>
</protein>
<dbReference type="SUPFAM" id="SSF56672">
    <property type="entry name" value="DNA/RNA polymerases"/>
    <property type="match status" value="1"/>
</dbReference>
<evidence type="ECO:0000313" key="3">
    <source>
        <dbReference type="Proteomes" id="UP000694395"/>
    </source>
</evidence>
<dbReference type="InterPro" id="IPR043502">
    <property type="entry name" value="DNA/RNA_pol_sf"/>
</dbReference>
<dbReference type="PROSITE" id="PS50878">
    <property type="entry name" value="RT_POL"/>
    <property type="match status" value="1"/>
</dbReference>
<dbReference type="CDD" id="cd01650">
    <property type="entry name" value="RT_nLTR_like"/>
    <property type="match status" value="1"/>
</dbReference>
<feature type="domain" description="Reverse transcriptase" evidence="1">
    <location>
        <begin position="251"/>
        <end position="481"/>
    </location>
</feature>
<reference evidence="2" key="2">
    <citation type="submission" date="2025-08" db="UniProtKB">
        <authorList>
            <consortium name="Ensembl"/>
        </authorList>
    </citation>
    <scope>IDENTIFICATION</scope>
</reference>
<dbReference type="PANTHER" id="PTHR47510">
    <property type="entry name" value="REVERSE TRANSCRIPTASE DOMAIN-CONTAINING PROTEIN"/>
    <property type="match status" value="1"/>
</dbReference>
<dbReference type="Ensembl" id="ENSOMYT00000131888.1">
    <property type="protein sequence ID" value="ENSOMYP00000122434.1"/>
    <property type="gene ID" value="ENSOMYG00000057921.1"/>
</dbReference>
<reference evidence="2" key="3">
    <citation type="submission" date="2025-09" db="UniProtKB">
        <authorList>
            <consortium name="Ensembl"/>
        </authorList>
    </citation>
    <scope>IDENTIFICATION</scope>
</reference>
<keyword evidence="3" id="KW-1185">Reference proteome</keyword>
<evidence type="ECO:0000313" key="2">
    <source>
        <dbReference type="Ensembl" id="ENSOMYP00000122434.1"/>
    </source>
</evidence>
<dbReference type="AlphaFoldDB" id="A0A8K9VBQ4"/>
<reference evidence="2" key="1">
    <citation type="submission" date="2020-07" db="EMBL/GenBank/DDBJ databases">
        <title>A long reads based de novo assembly of the rainbow trout Arlee double haploid line genome.</title>
        <authorList>
            <person name="Gao G."/>
            <person name="Palti Y."/>
        </authorList>
    </citation>
    <scope>NUCLEOTIDE SEQUENCE [LARGE SCALE GENOMIC DNA]</scope>
</reference>
<organism evidence="2 3">
    <name type="scientific">Oncorhynchus mykiss</name>
    <name type="common">Rainbow trout</name>
    <name type="synonym">Salmo gairdneri</name>
    <dbReference type="NCBI Taxonomy" id="8022"/>
    <lineage>
        <taxon>Eukaryota</taxon>
        <taxon>Metazoa</taxon>
        <taxon>Chordata</taxon>
        <taxon>Craniata</taxon>
        <taxon>Vertebrata</taxon>
        <taxon>Euteleostomi</taxon>
        <taxon>Actinopterygii</taxon>
        <taxon>Neopterygii</taxon>
        <taxon>Teleostei</taxon>
        <taxon>Protacanthopterygii</taxon>
        <taxon>Salmoniformes</taxon>
        <taxon>Salmonidae</taxon>
        <taxon>Salmoninae</taxon>
        <taxon>Oncorhynchus</taxon>
    </lineage>
</organism>
<dbReference type="PANTHER" id="PTHR47510:SF3">
    <property type="entry name" value="ENDO_EXONUCLEASE_PHOSPHATASE DOMAIN-CONTAINING PROTEIN"/>
    <property type="match status" value="1"/>
</dbReference>